<keyword evidence="7" id="KW-0812">Transmembrane</keyword>
<feature type="transmembrane region" description="Helical" evidence="7">
    <location>
        <begin position="552"/>
        <end position="576"/>
    </location>
</feature>
<protein>
    <submittedName>
        <fullName evidence="9">Serine/threonine protein kinase</fullName>
    </submittedName>
</protein>
<sequence length="587" mass="59686">MDGGVAPADSPRARGPGREVGGYRLLERIGSGGMGTVYAALDADDRRVAIKLLHPAFSADPSARERLRREVASLHRVRGPHVARVLDAEADAEEAFVVTELVDGLTLEESIREAGPFVPVDLHPLALGLADALASIHGAGVVHRDLKPGNVMVTDDGPVLIDFGIAQVADDVRLTTTGFVTGTPGYLDPAVMAGEDVGEAGDWFGWAAVLLYAATGRPPFGRGPMGAVVARVAAGTLDTDGLSASVAAAFARALDPDPAARPDHAVLLGALEDSSLGREPTIVVRPHPSTEEDATSLVPPPTGTTAMFPARSDGLAPTAVGWPVPAAPPPVPPAAQPPAPPPPARPFAGAGVGAGAAEPPTWAQPPSAWSPVDTGTWPVEEPTPAWALPAAARPGLVVAGWAALAALAAVWPGPAVVIAVAGLVVSGAVGVAAFATRARRLRRGVRRTDAVRAAAASPWYLVRALLTALPGILLGGVAAAATWWLLAALASSDALVSVRVSVGGAVLDAVARALALAVGAAVAWWTPSSAWARSGARSVWAAWAPSPRAVRIWLGVLALAVVGVVIAVLVGDAVVWSPLPVPPQPQL</sequence>
<dbReference type="InterPro" id="IPR011009">
    <property type="entry name" value="Kinase-like_dom_sf"/>
</dbReference>
<dbReference type="PANTHER" id="PTHR43289:SF34">
    <property type="entry name" value="SERINE_THREONINE-PROTEIN KINASE YBDM-RELATED"/>
    <property type="match status" value="1"/>
</dbReference>
<dbReference type="PROSITE" id="PS00107">
    <property type="entry name" value="PROTEIN_KINASE_ATP"/>
    <property type="match status" value="1"/>
</dbReference>
<reference evidence="9 10" key="1">
    <citation type="journal article" date="2009" name="Stand. Genomic Sci.">
        <title>Complete genome sequence of Beutenbergia cavernae type strain (HKI 0122).</title>
        <authorList>
            <person name="Land M."/>
            <person name="Pukall R."/>
            <person name="Abt B."/>
            <person name="Goker M."/>
            <person name="Rohde M."/>
            <person name="Glavina Del Rio T."/>
            <person name="Tice H."/>
            <person name="Copeland A."/>
            <person name="Cheng J.F."/>
            <person name="Lucas S."/>
            <person name="Chen F."/>
            <person name="Nolan M."/>
            <person name="Bruce D."/>
            <person name="Goodwin L."/>
            <person name="Pitluck S."/>
            <person name="Ivanova N."/>
            <person name="Mavromatis K."/>
            <person name="Ovchinnikova G."/>
            <person name="Pati A."/>
            <person name="Chen A."/>
            <person name="Palaniappan K."/>
            <person name="Hauser L."/>
            <person name="Chang Y.J."/>
            <person name="Jefferies C.C."/>
            <person name="Saunders E."/>
            <person name="Brettin T."/>
            <person name="Detter J.C."/>
            <person name="Han C."/>
            <person name="Chain P."/>
            <person name="Bristow J."/>
            <person name="Eisen J.A."/>
            <person name="Markowitz V."/>
            <person name="Hugenholtz P."/>
            <person name="Kyrpides N.C."/>
            <person name="Klenk H.P."/>
            <person name="Lapidus A."/>
        </authorList>
    </citation>
    <scope>NUCLEOTIDE SEQUENCE [LARGE SCALE GENOMIC DNA]</scope>
    <source>
        <strain evidence="10">ATCC BAA-8 / DSM 12333 / NBRC 16432</strain>
    </source>
</reference>
<dbReference type="PROSITE" id="PS50011">
    <property type="entry name" value="PROTEIN_KINASE_DOM"/>
    <property type="match status" value="1"/>
</dbReference>
<dbReference type="EMBL" id="CP001618">
    <property type="protein sequence ID" value="ACQ79058.1"/>
    <property type="molecule type" value="Genomic_DNA"/>
</dbReference>
<keyword evidence="3 9" id="KW-0418">Kinase</keyword>
<feature type="domain" description="Protein kinase" evidence="8">
    <location>
        <begin position="23"/>
        <end position="282"/>
    </location>
</feature>
<accession>C5BYV0</accession>
<feature type="transmembrane region" description="Helical" evidence="7">
    <location>
        <begin position="509"/>
        <end position="531"/>
    </location>
</feature>
<dbReference type="GO" id="GO:0004674">
    <property type="term" value="F:protein serine/threonine kinase activity"/>
    <property type="evidence" value="ECO:0007669"/>
    <property type="project" value="UniProtKB-KW"/>
</dbReference>
<proteinExistence type="predicted"/>
<dbReference type="RefSeq" id="WP_012725838.1">
    <property type="nucleotide sequence ID" value="NC_012669.1"/>
</dbReference>
<feature type="transmembrane region" description="Helical" evidence="7">
    <location>
        <begin position="417"/>
        <end position="438"/>
    </location>
</feature>
<keyword evidence="10" id="KW-1185">Reference proteome</keyword>
<keyword evidence="4 5" id="KW-0067">ATP-binding</keyword>
<dbReference type="InterPro" id="IPR017441">
    <property type="entry name" value="Protein_kinase_ATP_BS"/>
</dbReference>
<evidence type="ECO:0000256" key="2">
    <source>
        <dbReference type="ARBA" id="ARBA00022741"/>
    </source>
</evidence>
<gene>
    <name evidence="9" type="ordered locus">Bcav_0797</name>
</gene>
<dbReference type="KEGG" id="bcv:Bcav_0797"/>
<keyword evidence="7" id="KW-1133">Transmembrane helix</keyword>
<feature type="region of interest" description="Disordered" evidence="6">
    <location>
        <begin position="327"/>
        <end position="347"/>
    </location>
</feature>
<dbReference type="Proteomes" id="UP000007962">
    <property type="component" value="Chromosome"/>
</dbReference>
<keyword evidence="2 5" id="KW-0547">Nucleotide-binding</keyword>
<feature type="compositionally biased region" description="Pro residues" evidence="6">
    <location>
        <begin position="327"/>
        <end position="345"/>
    </location>
</feature>
<feature type="transmembrane region" description="Helical" evidence="7">
    <location>
        <begin position="459"/>
        <end position="489"/>
    </location>
</feature>
<dbReference type="InterPro" id="IPR008271">
    <property type="entry name" value="Ser/Thr_kinase_AS"/>
</dbReference>
<dbReference type="STRING" id="471853.Bcav_0797"/>
<dbReference type="AlphaFoldDB" id="C5BYV0"/>
<dbReference type="CDD" id="cd14014">
    <property type="entry name" value="STKc_PknB_like"/>
    <property type="match status" value="1"/>
</dbReference>
<name>C5BYV0_BEUC1</name>
<dbReference type="SMART" id="SM00220">
    <property type="entry name" value="S_TKc"/>
    <property type="match status" value="1"/>
</dbReference>
<dbReference type="eggNOG" id="COG0515">
    <property type="taxonomic scope" value="Bacteria"/>
</dbReference>
<dbReference type="SUPFAM" id="SSF56112">
    <property type="entry name" value="Protein kinase-like (PK-like)"/>
    <property type="match status" value="1"/>
</dbReference>
<evidence type="ECO:0000313" key="10">
    <source>
        <dbReference type="Proteomes" id="UP000007962"/>
    </source>
</evidence>
<evidence type="ECO:0000256" key="1">
    <source>
        <dbReference type="ARBA" id="ARBA00022679"/>
    </source>
</evidence>
<keyword evidence="1" id="KW-0808">Transferase</keyword>
<evidence type="ECO:0000313" key="9">
    <source>
        <dbReference type="EMBL" id="ACQ79058.1"/>
    </source>
</evidence>
<dbReference type="GO" id="GO:0005524">
    <property type="term" value="F:ATP binding"/>
    <property type="evidence" value="ECO:0007669"/>
    <property type="project" value="UniProtKB-UniRule"/>
</dbReference>
<evidence type="ECO:0000256" key="3">
    <source>
        <dbReference type="ARBA" id="ARBA00022777"/>
    </source>
</evidence>
<dbReference type="OrthoDB" id="9762169at2"/>
<dbReference type="Pfam" id="PF00069">
    <property type="entry name" value="Pkinase"/>
    <property type="match status" value="1"/>
</dbReference>
<keyword evidence="9" id="KW-0723">Serine/threonine-protein kinase</keyword>
<organism evidence="9 10">
    <name type="scientific">Beutenbergia cavernae (strain ATCC BAA-8 / DSM 12333 / CCUG 43141 / JCM 11478 / NBRC 16432 / NCIMB 13614 / HKI 0122)</name>
    <dbReference type="NCBI Taxonomy" id="471853"/>
    <lineage>
        <taxon>Bacteria</taxon>
        <taxon>Bacillati</taxon>
        <taxon>Actinomycetota</taxon>
        <taxon>Actinomycetes</taxon>
        <taxon>Micrococcales</taxon>
        <taxon>Beutenbergiaceae</taxon>
        <taxon>Beutenbergia</taxon>
    </lineage>
</organism>
<dbReference type="InterPro" id="IPR000719">
    <property type="entry name" value="Prot_kinase_dom"/>
</dbReference>
<evidence type="ECO:0000259" key="8">
    <source>
        <dbReference type="PROSITE" id="PS50011"/>
    </source>
</evidence>
<dbReference type="Gene3D" id="3.30.200.20">
    <property type="entry name" value="Phosphorylase Kinase, domain 1"/>
    <property type="match status" value="1"/>
</dbReference>
<evidence type="ECO:0000256" key="7">
    <source>
        <dbReference type="SAM" id="Phobius"/>
    </source>
</evidence>
<evidence type="ECO:0000256" key="6">
    <source>
        <dbReference type="SAM" id="MobiDB-lite"/>
    </source>
</evidence>
<dbReference type="PANTHER" id="PTHR43289">
    <property type="entry name" value="MITOGEN-ACTIVATED PROTEIN KINASE KINASE KINASE 20-RELATED"/>
    <property type="match status" value="1"/>
</dbReference>
<evidence type="ECO:0000256" key="5">
    <source>
        <dbReference type="PROSITE-ProRule" id="PRU10141"/>
    </source>
</evidence>
<dbReference type="Gene3D" id="1.10.510.10">
    <property type="entry name" value="Transferase(Phosphotransferase) domain 1"/>
    <property type="match status" value="1"/>
</dbReference>
<dbReference type="HOGENOM" id="CLU_000288_135_6_11"/>
<keyword evidence="7" id="KW-0472">Membrane</keyword>
<dbReference type="PROSITE" id="PS00108">
    <property type="entry name" value="PROTEIN_KINASE_ST"/>
    <property type="match status" value="1"/>
</dbReference>
<feature type="binding site" evidence="5">
    <location>
        <position position="51"/>
    </location>
    <ligand>
        <name>ATP</name>
        <dbReference type="ChEBI" id="CHEBI:30616"/>
    </ligand>
</feature>
<evidence type="ECO:0000256" key="4">
    <source>
        <dbReference type="ARBA" id="ARBA00022840"/>
    </source>
</evidence>